<feature type="compositionally biased region" description="Polar residues" evidence="1">
    <location>
        <begin position="328"/>
        <end position="338"/>
    </location>
</feature>
<feature type="compositionally biased region" description="Acidic residues" evidence="1">
    <location>
        <begin position="243"/>
        <end position="254"/>
    </location>
</feature>
<feature type="region of interest" description="Disordered" evidence="1">
    <location>
        <begin position="306"/>
        <end position="352"/>
    </location>
</feature>
<protein>
    <recommendedName>
        <fullName evidence="4">HNH nuclease domain-containing protein</fullName>
    </recommendedName>
</protein>
<keyword evidence="3" id="KW-1185">Reference proteome</keyword>
<feature type="compositionally biased region" description="Low complexity" evidence="1">
    <location>
        <begin position="316"/>
        <end position="327"/>
    </location>
</feature>
<evidence type="ECO:0000313" key="3">
    <source>
        <dbReference type="Proteomes" id="UP000807025"/>
    </source>
</evidence>
<proteinExistence type="predicted"/>
<evidence type="ECO:0008006" key="4">
    <source>
        <dbReference type="Google" id="ProtNLM"/>
    </source>
</evidence>
<evidence type="ECO:0000256" key="1">
    <source>
        <dbReference type="SAM" id="MobiDB-lite"/>
    </source>
</evidence>
<reference evidence="2" key="1">
    <citation type="submission" date="2020-11" db="EMBL/GenBank/DDBJ databases">
        <authorList>
            <consortium name="DOE Joint Genome Institute"/>
            <person name="Ahrendt S."/>
            <person name="Riley R."/>
            <person name="Andreopoulos W."/>
            <person name="Labutti K."/>
            <person name="Pangilinan J."/>
            <person name="Ruiz-Duenas F.J."/>
            <person name="Barrasa J.M."/>
            <person name="Sanchez-Garcia M."/>
            <person name="Camarero S."/>
            <person name="Miyauchi S."/>
            <person name="Serrano A."/>
            <person name="Linde D."/>
            <person name="Babiker R."/>
            <person name="Drula E."/>
            <person name="Ayuso-Fernandez I."/>
            <person name="Pacheco R."/>
            <person name="Padilla G."/>
            <person name="Ferreira P."/>
            <person name="Barriuso J."/>
            <person name="Kellner H."/>
            <person name="Castanera R."/>
            <person name="Alfaro M."/>
            <person name="Ramirez L."/>
            <person name="Pisabarro A.G."/>
            <person name="Kuo A."/>
            <person name="Tritt A."/>
            <person name="Lipzen A."/>
            <person name="He G."/>
            <person name="Yan M."/>
            <person name="Ng V."/>
            <person name="Cullen D."/>
            <person name="Martin F."/>
            <person name="Rosso M.-N."/>
            <person name="Henrissat B."/>
            <person name="Hibbett D."/>
            <person name="Martinez A.T."/>
            <person name="Grigoriev I.V."/>
        </authorList>
    </citation>
    <scope>NUCLEOTIDE SEQUENCE</scope>
    <source>
        <strain evidence="2">ATCC 90797</strain>
    </source>
</reference>
<dbReference type="EMBL" id="MU154550">
    <property type="protein sequence ID" value="KAF9496610.1"/>
    <property type="molecule type" value="Genomic_DNA"/>
</dbReference>
<comment type="caution">
    <text evidence="2">The sequence shown here is derived from an EMBL/GenBank/DDBJ whole genome shotgun (WGS) entry which is preliminary data.</text>
</comment>
<dbReference type="Proteomes" id="UP000807025">
    <property type="component" value="Unassembled WGS sequence"/>
</dbReference>
<accession>A0A9P5ZYY1</accession>
<feature type="region of interest" description="Disordered" evidence="1">
    <location>
        <begin position="238"/>
        <end position="277"/>
    </location>
</feature>
<sequence>MSHTTGSASTRCTSCVARVNAVCPHGDRCLLQNVGPESGTQYAHLVPRALAQDDELMNKLEWYWGMTRRSLNFDTCYNMFPCGNAFHALHNALKWGLLPSDDIVAQYHDSLTRVHSEFYAERTKFPDISNGNFSYRFLPLRDMEAVTITRHLRIPTPENPMGPSDTVMHFFPFDTMPLLTSHIHPKFAIFELGRQISALPMDLKIKLINATPILCSISDIYRAWSETPPAEFLAYKVFNPHPDDEDDDEDEDCSDAGTIPRRKLAPQKKSRPSGKTGVRALRIIRDRVGFRDRSLRVKEWVDKTQLALKAPPSPPSSLQLSDSPSQSRNTDITATSPCPANDYPAGLGSNVPVDLPDAEVLFEIESCSQKRLLDGEDPASKKQKTSVDEP</sequence>
<gene>
    <name evidence="2" type="ORF">BDN71DRAFT_1588802</name>
</gene>
<dbReference type="OrthoDB" id="3133596at2759"/>
<dbReference type="AlphaFoldDB" id="A0A9P5ZYY1"/>
<feature type="compositionally biased region" description="Basic residues" evidence="1">
    <location>
        <begin position="260"/>
        <end position="272"/>
    </location>
</feature>
<organism evidence="2 3">
    <name type="scientific">Pleurotus eryngii</name>
    <name type="common">Boletus of the steppes</name>
    <dbReference type="NCBI Taxonomy" id="5323"/>
    <lineage>
        <taxon>Eukaryota</taxon>
        <taxon>Fungi</taxon>
        <taxon>Dikarya</taxon>
        <taxon>Basidiomycota</taxon>
        <taxon>Agaricomycotina</taxon>
        <taxon>Agaricomycetes</taxon>
        <taxon>Agaricomycetidae</taxon>
        <taxon>Agaricales</taxon>
        <taxon>Pleurotineae</taxon>
        <taxon>Pleurotaceae</taxon>
        <taxon>Pleurotus</taxon>
    </lineage>
</organism>
<name>A0A9P5ZYY1_PLEER</name>
<evidence type="ECO:0000313" key="2">
    <source>
        <dbReference type="EMBL" id="KAF9496610.1"/>
    </source>
</evidence>